<evidence type="ECO:0000313" key="3">
    <source>
        <dbReference type="EMBL" id="KAB8040688.1"/>
    </source>
</evidence>
<dbReference type="InterPro" id="IPR036779">
    <property type="entry name" value="LysM_dom_sf"/>
</dbReference>
<reference evidence="3 4" key="1">
    <citation type="submission" date="2019-10" db="EMBL/GenBank/DDBJ databases">
        <title>New species of Slilvanegrellaceae.</title>
        <authorList>
            <person name="Pitt A."/>
            <person name="Hahn M.W."/>
        </authorList>
    </citation>
    <scope>NUCLEOTIDE SEQUENCE [LARGE SCALE GENOMIC DNA]</scope>
    <source>
        <strain evidence="3 4">SP-Ram-0.45-NSY-1</strain>
    </source>
</reference>
<dbReference type="SUPFAM" id="SSF49265">
    <property type="entry name" value="Fibronectin type III"/>
    <property type="match status" value="1"/>
</dbReference>
<evidence type="ECO:0000256" key="1">
    <source>
        <dbReference type="SAM" id="Phobius"/>
    </source>
</evidence>
<dbReference type="PROSITE" id="PS51782">
    <property type="entry name" value="LYSM"/>
    <property type="match status" value="1"/>
</dbReference>
<dbReference type="InterPro" id="IPR036116">
    <property type="entry name" value="FN3_sf"/>
</dbReference>
<keyword evidence="1" id="KW-0812">Transmembrane</keyword>
<keyword evidence="1" id="KW-0472">Membrane</keyword>
<keyword evidence="1" id="KW-1133">Transmembrane helix</keyword>
<protein>
    <submittedName>
        <fullName evidence="3">LysM peptidoglycan-binding domain-containing protein</fullName>
    </submittedName>
</protein>
<dbReference type="InterPro" id="IPR013783">
    <property type="entry name" value="Ig-like_fold"/>
</dbReference>
<feature type="domain" description="LysM" evidence="2">
    <location>
        <begin position="55"/>
        <end position="110"/>
    </location>
</feature>
<dbReference type="InterPro" id="IPR018392">
    <property type="entry name" value="LysM"/>
</dbReference>
<dbReference type="Gene3D" id="2.60.40.10">
    <property type="entry name" value="Immunoglobulins"/>
    <property type="match status" value="2"/>
</dbReference>
<sequence>MYYIQILSEIYKRLNFLERLILNRFKGFLNKIFIILLVALSFIHDITNAAEKNYLIYNVKKHDTLYKILKKYKLFPIFGKKGYLKKTLELNPNKKKTKGNLIYPREKIKIPILVNKKLPAKTIQQKNEELQPPPPEVKTTIELKSKLDSRDVILNWDVKDQQQPLTFEIQRSLFSGTQYRILSQNIKENEFKDMDLVLNNTYYYIVNGVDSSGKTITSNEVSILYSPIFFKSLSGKLNEKKIELKWEEYDKNNKATYEVKRATVKGEEYRVIADNLDSLNFTDESIAPNKTYTYMITAKSSGVEIANSNEISVTSYKGFDIPSAFKYSLGTSYLSYHEYNTQNNTDVVLNSSVSPSFDFKYSLDWTKEFSTYSSLGFIYIDLLNSSFYNIANNPNYLFNFHLGLFYNFYKNLYVINDLSFSQDVIYKPYSNNNSLQKIFTFNNKISGGVYFLKTDSLKIATEAGYIFTLPFGYNPVSVGNGYELSFKINKQFSIFEFGSRLYYLNRNVNTPQVKSNINDFGIIGEFSVPLSIGN</sequence>
<dbReference type="EMBL" id="WFLM01000001">
    <property type="protein sequence ID" value="KAB8040688.1"/>
    <property type="molecule type" value="Genomic_DNA"/>
</dbReference>
<feature type="transmembrane region" description="Helical" evidence="1">
    <location>
        <begin position="21"/>
        <end position="43"/>
    </location>
</feature>
<dbReference type="AlphaFoldDB" id="A0A6N6W0E2"/>
<accession>A0A6N6W0E2</accession>
<name>A0A6N6W0E2_9BACT</name>
<dbReference type="Gene3D" id="3.10.350.10">
    <property type="entry name" value="LysM domain"/>
    <property type="match status" value="1"/>
</dbReference>
<keyword evidence="4" id="KW-1185">Reference proteome</keyword>
<dbReference type="Proteomes" id="UP000437748">
    <property type="component" value="Unassembled WGS sequence"/>
</dbReference>
<organism evidence="3 4">
    <name type="scientific">Silvanigrella paludirubra</name>
    <dbReference type="NCBI Taxonomy" id="2499159"/>
    <lineage>
        <taxon>Bacteria</taxon>
        <taxon>Pseudomonadati</taxon>
        <taxon>Bdellovibrionota</taxon>
        <taxon>Oligoflexia</taxon>
        <taxon>Silvanigrellales</taxon>
        <taxon>Silvanigrellaceae</taxon>
        <taxon>Silvanigrella</taxon>
    </lineage>
</organism>
<gene>
    <name evidence="3" type="ORF">GCL60_01830</name>
</gene>
<evidence type="ECO:0000313" key="4">
    <source>
        <dbReference type="Proteomes" id="UP000437748"/>
    </source>
</evidence>
<comment type="caution">
    <text evidence="3">The sequence shown here is derived from an EMBL/GenBank/DDBJ whole genome shotgun (WGS) entry which is preliminary data.</text>
</comment>
<evidence type="ECO:0000259" key="2">
    <source>
        <dbReference type="PROSITE" id="PS51782"/>
    </source>
</evidence>
<proteinExistence type="predicted"/>